<dbReference type="InterPro" id="IPR003663">
    <property type="entry name" value="Sugar/inositol_transpt"/>
</dbReference>
<evidence type="ECO:0000256" key="8">
    <source>
        <dbReference type="RuleBase" id="RU003346"/>
    </source>
</evidence>
<feature type="transmembrane region" description="Helical" evidence="10">
    <location>
        <begin position="66"/>
        <end position="86"/>
    </location>
</feature>
<keyword evidence="5 10" id="KW-1133">Transmembrane helix</keyword>
<evidence type="ECO:0000256" key="6">
    <source>
        <dbReference type="ARBA" id="ARBA00023136"/>
    </source>
</evidence>
<dbReference type="InterPro" id="IPR005829">
    <property type="entry name" value="Sugar_transporter_CS"/>
</dbReference>
<feature type="compositionally biased region" description="Basic and acidic residues" evidence="9">
    <location>
        <begin position="494"/>
        <end position="503"/>
    </location>
</feature>
<feature type="region of interest" description="Disordered" evidence="9">
    <location>
        <begin position="481"/>
        <end position="503"/>
    </location>
</feature>
<feature type="transmembrane region" description="Helical" evidence="10">
    <location>
        <begin position="310"/>
        <end position="332"/>
    </location>
</feature>
<feature type="transmembrane region" description="Helical" evidence="10">
    <location>
        <begin position="185"/>
        <end position="207"/>
    </location>
</feature>
<evidence type="ECO:0000313" key="13">
    <source>
        <dbReference type="Proteomes" id="UP000320762"/>
    </source>
</evidence>
<dbReference type="InterPro" id="IPR005828">
    <property type="entry name" value="MFS_sugar_transport-like"/>
</dbReference>
<evidence type="ECO:0000256" key="1">
    <source>
        <dbReference type="ARBA" id="ARBA00004141"/>
    </source>
</evidence>
<dbReference type="Proteomes" id="UP000320762">
    <property type="component" value="Unassembled WGS sequence"/>
</dbReference>
<evidence type="ECO:0000256" key="3">
    <source>
        <dbReference type="ARBA" id="ARBA00022448"/>
    </source>
</evidence>
<evidence type="ECO:0000256" key="2">
    <source>
        <dbReference type="ARBA" id="ARBA00010992"/>
    </source>
</evidence>
<feature type="transmembrane region" description="Helical" evidence="10">
    <location>
        <begin position="20"/>
        <end position="46"/>
    </location>
</feature>
<dbReference type="GO" id="GO:0016020">
    <property type="term" value="C:membrane"/>
    <property type="evidence" value="ECO:0007669"/>
    <property type="project" value="UniProtKB-SubCell"/>
</dbReference>
<dbReference type="GO" id="GO:0005351">
    <property type="term" value="F:carbohydrate:proton symporter activity"/>
    <property type="evidence" value="ECO:0007669"/>
    <property type="project" value="TreeGrafter"/>
</dbReference>
<feature type="transmembrane region" description="Helical" evidence="10">
    <location>
        <begin position="441"/>
        <end position="461"/>
    </location>
</feature>
<reference evidence="12 13" key="1">
    <citation type="journal article" date="2019" name="New Phytol.">
        <title>Comparative genomics reveals unique wood-decay strategies and fruiting body development in the Schizophyllaceae.</title>
        <authorList>
            <person name="Almasi E."/>
            <person name="Sahu N."/>
            <person name="Krizsan K."/>
            <person name="Balint B."/>
            <person name="Kovacs G.M."/>
            <person name="Kiss B."/>
            <person name="Cseklye J."/>
            <person name="Drula E."/>
            <person name="Henrissat B."/>
            <person name="Nagy I."/>
            <person name="Chovatia M."/>
            <person name="Adam C."/>
            <person name="LaButti K."/>
            <person name="Lipzen A."/>
            <person name="Riley R."/>
            <person name="Grigoriev I.V."/>
            <person name="Nagy L.G."/>
        </authorList>
    </citation>
    <scope>NUCLEOTIDE SEQUENCE [LARGE SCALE GENOMIC DNA]</scope>
    <source>
        <strain evidence="12 13">NL-1724</strain>
    </source>
</reference>
<feature type="transmembrane region" description="Helical" evidence="10">
    <location>
        <begin position="273"/>
        <end position="295"/>
    </location>
</feature>
<keyword evidence="4 10" id="KW-0812">Transmembrane</keyword>
<comment type="similarity">
    <text evidence="2 8">Belongs to the major facilitator superfamily. Sugar transporter (TC 2.A.1.1) family.</text>
</comment>
<dbReference type="FunFam" id="1.20.1250.20:FF:000090">
    <property type="entry name" value="MFS sugar transporter, putative"/>
    <property type="match status" value="1"/>
</dbReference>
<evidence type="ECO:0000256" key="5">
    <source>
        <dbReference type="ARBA" id="ARBA00022989"/>
    </source>
</evidence>
<keyword evidence="6 10" id="KW-0472">Membrane</keyword>
<keyword evidence="13" id="KW-1185">Reference proteome</keyword>
<dbReference type="InterPro" id="IPR036259">
    <property type="entry name" value="MFS_trans_sf"/>
</dbReference>
<evidence type="ECO:0000256" key="10">
    <source>
        <dbReference type="SAM" id="Phobius"/>
    </source>
</evidence>
<dbReference type="PROSITE" id="PS00216">
    <property type="entry name" value="SUGAR_TRANSPORT_1"/>
    <property type="match status" value="1"/>
</dbReference>
<feature type="transmembrane region" description="Helical" evidence="10">
    <location>
        <begin position="93"/>
        <end position="111"/>
    </location>
</feature>
<comment type="catalytic activity">
    <reaction evidence="7">
        <text>myo-inositol(out) + H(+)(out) = myo-inositol(in) + H(+)(in)</text>
        <dbReference type="Rhea" id="RHEA:60364"/>
        <dbReference type="ChEBI" id="CHEBI:15378"/>
        <dbReference type="ChEBI" id="CHEBI:17268"/>
    </reaction>
</comment>
<gene>
    <name evidence="12" type="ORF">BD626DRAFT_496164</name>
</gene>
<proteinExistence type="inferred from homology"/>
<dbReference type="EMBL" id="VDMD01000010">
    <property type="protein sequence ID" value="TRM63288.1"/>
    <property type="molecule type" value="Genomic_DNA"/>
</dbReference>
<keyword evidence="3 8" id="KW-0813">Transport</keyword>
<dbReference type="SUPFAM" id="SSF103473">
    <property type="entry name" value="MFS general substrate transporter"/>
    <property type="match status" value="1"/>
</dbReference>
<dbReference type="OrthoDB" id="508119at2759"/>
<evidence type="ECO:0000259" key="11">
    <source>
        <dbReference type="PROSITE" id="PS50850"/>
    </source>
</evidence>
<feature type="transmembrane region" description="Helical" evidence="10">
    <location>
        <begin position="371"/>
        <end position="390"/>
    </location>
</feature>
<dbReference type="PANTHER" id="PTHR48022">
    <property type="entry name" value="PLASTIDIC GLUCOSE TRANSPORTER 4"/>
    <property type="match status" value="1"/>
</dbReference>
<evidence type="ECO:0000256" key="9">
    <source>
        <dbReference type="SAM" id="MobiDB-lite"/>
    </source>
</evidence>
<evidence type="ECO:0000256" key="7">
    <source>
        <dbReference type="ARBA" id="ARBA00049119"/>
    </source>
</evidence>
<name>A0A550CEQ9_9AGAR</name>
<dbReference type="PRINTS" id="PR00171">
    <property type="entry name" value="SUGRTRNSPORT"/>
</dbReference>
<protein>
    <submittedName>
        <fullName evidence="12">General substrate transporter</fullName>
    </submittedName>
</protein>
<feature type="domain" description="Major facilitator superfamily (MFS) profile" evidence="11">
    <location>
        <begin position="22"/>
        <end position="465"/>
    </location>
</feature>
<dbReference type="PANTHER" id="PTHR48022:SF25">
    <property type="entry name" value="QUINATE TRANSPORTER, PUTATIVE (AFU_ORTHOLOGUE AFUA_5G12950)-RELATED"/>
    <property type="match status" value="1"/>
</dbReference>
<feature type="transmembrane region" description="Helical" evidence="10">
    <location>
        <begin position="411"/>
        <end position="435"/>
    </location>
</feature>
<feature type="transmembrane region" description="Helical" evidence="10">
    <location>
        <begin position="339"/>
        <end position="359"/>
    </location>
</feature>
<dbReference type="InterPro" id="IPR050360">
    <property type="entry name" value="MFS_Sugar_Transporters"/>
</dbReference>
<dbReference type="PROSITE" id="PS50850">
    <property type="entry name" value="MFS"/>
    <property type="match status" value="1"/>
</dbReference>
<evidence type="ECO:0000256" key="4">
    <source>
        <dbReference type="ARBA" id="ARBA00022692"/>
    </source>
</evidence>
<dbReference type="STRING" id="97359.A0A550CEQ9"/>
<organism evidence="12 13">
    <name type="scientific">Schizophyllum amplum</name>
    <dbReference type="NCBI Taxonomy" id="97359"/>
    <lineage>
        <taxon>Eukaryota</taxon>
        <taxon>Fungi</taxon>
        <taxon>Dikarya</taxon>
        <taxon>Basidiomycota</taxon>
        <taxon>Agaricomycotina</taxon>
        <taxon>Agaricomycetes</taxon>
        <taxon>Agaricomycetidae</taxon>
        <taxon>Agaricales</taxon>
        <taxon>Schizophyllaceae</taxon>
        <taxon>Schizophyllum</taxon>
    </lineage>
</organism>
<dbReference type="AlphaFoldDB" id="A0A550CEQ9"/>
<feature type="transmembrane region" description="Helical" evidence="10">
    <location>
        <begin position="153"/>
        <end position="173"/>
    </location>
</feature>
<evidence type="ECO:0000313" key="12">
    <source>
        <dbReference type="EMBL" id="TRM63288.1"/>
    </source>
</evidence>
<dbReference type="InterPro" id="IPR020846">
    <property type="entry name" value="MFS_dom"/>
</dbReference>
<comment type="caution">
    <text evidence="12">The sequence shown here is derived from an EMBL/GenBank/DDBJ whole genome shotgun (WGS) entry which is preliminary data.</text>
</comment>
<dbReference type="PROSITE" id="PS00217">
    <property type="entry name" value="SUGAR_TRANSPORT_2"/>
    <property type="match status" value="1"/>
</dbReference>
<accession>A0A550CEQ9</accession>
<feature type="transmembrane region" description="Helical" evidence="10">
    <location>
        <begin position="117"/>
        <end position="141"/>
    </location>
</feature>
<dbReference type="Gene3D" id="1.20.1250.20">
    <property type="entry name" value="MFS general substrate transporter like domains"/>
    <property type="match status" value="1"/>
</dbReference>
<sequence length="503" mass="54626">MSAQDATRSTLTKLGLFRAYWLGTVACIGGFLFGYDSGIVGSTITLASFVEDFRYGSSNATSVNSLAVGIQQAGALVGCFAVWPITHRWGRRGAIMICSIVFCIGALIQTINTHSLAAFYVGRVIAGLGLGGSSVIVPMFTAEMAPKEIRGRLASFYQLMYTVGIFMSYWIVYGVSRNIPPSTKQWQISVGLQLLPAGLLGLGMLTVKESARWLARKGRHDEAWESLQWVRADSSQVTRDELLEIEANVEEERRATAGLTVVELLEWNNLKRFLIAGGVFLCQQSVGSTALAYYGPQFFKLLVGPGDNNILLSGIFGAVKIVACALFVFVFAERMGRKVALAGGALAMSACMITIAAVVKTKPAPGGGVVTSSGIATIALLYIDIMIYNFSWGPLPWAQVTELFSPRIREVGMGVGVGSQWLFNFVYSFSVSYMIDGIGWGTFLLFGIFDIFIAIFTVLVLKETRGLSMEEVDRLYFTGKTPEQPRSRSVSKSSIDRVSETSA</sequence>
<dbReference type="NCBIfam" id="TIGR00879">
    <property type="entry name" value="SP"/>
    <property type="match status" value="1"/>
</dbReference>
<comment type="subcellular location">
    <subcellularLocation>
        <location evidence="1">Membrane</location>
        <topology evidence="1">Multi-pass membrane protein</topology>
    </subcellularLocation>
</comment>
<dbReference type="Pfam" id="PF00083">
    <property type="entry name" value="Sugar_tr"/>
    <property type="match status" value="1"/>
</dbReference>